<proteinExistence type="predicted"/>
<protein>
    <submittedName>
        <fullName evidence="1">Uncharacterized protein</fullName>
    </submittedName>
</protein>
<evidence type="ECO:0000313" key="2">
    <source>
        <dbReference type="Proteomes" id="UP000324222"/>
    </source>
</evidence>
<dbReference type="AlphaFoldDB" id="A0A5B7JAH3"/>
<comment type="caution">
    <text evidence="1">The sequence shown here is derived from an EMBL/GenBank/DDBJ whole genome shotgun (WGS) entry which is preliminary data.</text>
</comment>
<gene>
    <name evidence="1" type="ORF">E2C01_084892</name>
</gene>
<dbReference type="EMBL" id="VSRR010082658">
    <property type="protein sequence ID" value="MPC89928.1"/>
    <property type="molecule type" value="Genomic_DNA"/>
</dbReference>
<evidence type="ECO:0000313" key="1">
    <source>
        <dbReference type="EMBL" id="MPC89928.1"/>
    </source>
</evidence>
<name>A0A5B7JAH3_PORTR</name>
<keyword evidence="2" id="KW-1185">Reference proteome</keyword>
<sequence length="93" mass="10304">MAPTTTPRTQNSSLPPLAYHIKSTQPNHINSLLTLTCHPNLIVASHRITPLRVGHGRAGGREGRGHLGPNVIRKGLRRAGHLVQLHQNRQHQR</sequence>
<accession>A0A5B7JAH3</accession>
<dbReference type="Proteomes" id="UP000324222">
    <property type="component" value="Unassembled WGS sequence"/>
</dbReference>
<organism evidence="1 2">
    <name type="scientific">Portunus trituberculatus</name>
    <name type="common">Swimming crab</name>
    <name type="synonym">Neptunus trituberculatus</name>
    <dbReference type="NCBI Taxonomy" id="210409"/>
    <lineage>
        <taxon>Eukaryota</taxon>
        <taxon>Metazoa</taxon>
        <taxon>Ecdysozoa</taxon>
        <taxon>Arthropoda</taxon>
        <taxon>Crustacea</taxon>
        <taxon>Multicrustacea</taxon>
        <taxon>Malacostraca</taxon>
        <taxon>Eumalacostraca</taxon>
        <taxon>Eucarida</taxon>
        <taxon>Decapoda</taxon>
        <taxon>Pleocyemata</taxon>
        <taxon>Brachyura</taxon>
        <taxon>Eubrachyura</taxon>
        <taxon>Portunoidea</taxon>
        <taxon>Portunidae</taxon>
        <taxon>Portuninae</taxon>
        <taxon>Portunus</taxon>
    </lineage>
</organism>
<reference evidence="1 2" key="1">
    <citation type="submission" date="2019-05" db="EMBL/GenBank/DDBJ databases">
        <title>Another draft genome of Portunus trituberculatus and its Hox gene families provides insights of decapod evolution.</title>
        <authorList>
            <person name="Jeong J.-H."/>
            <person name="Song I."/>
            <person name="Kim S."/>
            <person name="Choi T."/>
            <person name="Kim D."/>
            <person name="Ryu S."/>
            <person name="Kim W."/>
        </authorList>
    </citation>
    <scope>NUCLEOTIDE SEQUENCE [LARGE SCALE GENOMIC DNA]</scope>
    <source>
        <tissue evidence="1">Muscle</tissue>
    </source>
</reference>